<reference evidence="5 6" key="1">
    <citation type="journal article" date="2012" name="J. Bacteriol.">
        <title>Complete Genome Sequence of the Naphthalene-Degrading Pseudomonas putida Strain ND6.</title>
        <authorList>
            <person name="Li S."/>
            <person name="Zhao H."/>
            <person name="Li Y."/>
            <person name="Niu S."/>
            <person name="Cai B."/>
        </authorList>
    </citation>
    <scope>NUCLEOTIDE SEQUENCE [LARGE SCALE GENOMIC DNA]</scope>
    <source>
        <strain evidence="5 6">ND6</strain>
    </source>
</reference>
<dbReference type="SMART" id="SM00418">
    <property type="entry name" value="HTH_ARSR"/>
    <property type="match status" value="1"/>
</dbReference>
<evidence type="ECO:0000256" key="3">
    <source>
        <dbReference type="ARBA" id="ARBA00023163"/>
    </source>
</evidence>
<evidence type="ECO:0000313" key="6">
    <source>
        <dbReference type="Proteomes" id="UP000005268"/>
    </source>
</evidence>
<keyword evidence="3" id="KW-0804">Transcription</keyword>
<dbReference type="AlphaFoldDB" id="I3UNS3"/>
<dbReference type="InterPro" id="IPR051011">
    <property type="entry name" value="Metal_resp_trans_reg"/>
</dbReference>
<sequence>MLPLTALANSDRLRLLYLLSQGERNGSDLESMLGIQQPTLSQHLTVLRREELVKTRREGRQVFNRISTPAALAVIQTLYDQFCAGEAP</sequence>
<dbReference type="CDD" id="cd00090">
    <property type="entry name" value="HTH_ARSR"/>
    <property type="match status" value="1"/>
</dbReference>
<dbReference type="PANTHER" id="PTHR43132:SF2">
    <property type="entry name" value="ARSENICAL RESISTANCE OPERON REPRESSOR ARSR-RELATED"/>
    <property type="match status" value="1"/>
</dbReference>
<dbReference type="GO" id="GO:0003700">
    <property type="term" value="F:DNA-binding transcription factor activity"/>
    <property type="evidence" value="ECO:0007669"/>
    <property type="project" value="InterPro"/>
</dbReference>
<dbReference type="InterPro" id="IPR001845">
    <property type="entry name" value="HTH_ArsR_DNA-bd_dom"/>
</dbReference>
<keyword evidence="2" id="KW-0238">DNA-binding</keyword>
<dbReference type="InterPro" id="IPR011991">
    <property type="entry name" value="ArsR-like_HTH"/>
</dbReference>
<organism evidence="5 6">
    <name type="scientific">Pseudomonas putida ND6</name>
    <dbReference type="NCBI Taxonomy" id="231023"/>
    <lineage>
        <taxon>Bacteria</taxon>
        <taxon>Pseudomonadati</taxon>
        <taxon>Pseudomonadota</taxon>
        <taxon>Gammaproteobacteria</taxon>
        <taxon>Pseudomonadales</taxon>
        <taxon>Pseudomonadaceae</taxon>
        <taxon>Pseudomonas</taxon>
    </lineage>
</organism>
<name>I3UNS3_PSEPU</name>
<gene>
    <name evidence="5" type="ORF">YSA_00681</name>
</gene>
<accession>I3UNS3</accession>
<dbReference type="Pfam" id="PF01022">
    <property type="entry name" value="HTH_5"/>
    <property type="match status" value="1"/>
</dbReference>
<dbReference type="PROSITE" id="PS50987">
    <property type="entry name" value="HTH_ARSR_2"/>
    <property type="match status" value="1"/>
</dbReference>
<evidence type="ECO:0000313" key="5">
    <source>
        <dbReference type="EMBL" id="AFK67144.1"/>
    </source>
</evidence>
<dbReference type="Gene3D" id="1.10.10.10">
    <property type="entry name" value="Winged helix-like DNA-binding domain superfamily/Winged helix DNA-binding domain"/>
    <property type="match status" value="1"/>
</dbReference>
<protein>
    <submittedName>
        <fullName evidence="5">ArsR family transcriptional regulator</fullName>
    </submittedName>
</protein>
<dbReference type="Proteomes" id="UP000005268">
    <property type="component" value="Chromosome"/>
</dbReference>
<feature type="domain" description="HTH arsR-type" evidence="4">
    <location>
        <begin position="1"/>
        <end position="86"/>
    </location>
</feature>
<proteinExistence type="predicted"/>
<dbReference type="InterPro" id="IPR036390">
    <property type="entry name" value="WH_DNA-bd_sf"/>
</dbReference>
<dbReference type="PRINTS" id="PR00778">
    <property type="entry name" value="HTHARSR"/>
</dbReference>
<dbReference type="RefSeq" id="WP_014753625.1">
    <property type="nucleotide sequence ID" value="NC_017986.1"/>
</dbReference>
<dbReference type="PATRIC" id="fig|231023.4.peg.317"/>
<keyword evidence="1" id="KW-0805">Transcription regulation</keyword>
<dbReference type="InterPro" id="IPR036388">
    <property type="entry name" value="WH-like_DNA-bd_sf"/>
</dbReference>
<dbReference type="SUPFAM" id="SSF46785">
    <property type="entry name" value="Winged helix' DNA-binding domain"/>
    <property type="match status" value="1"/>
</dbReference>
<dbReference type="HOGENOM" id="CLU_097806_6_4_6"/>
<dbReference type="NCBIfam" id="NF033788">
    <property type="entry name" value="HTH_metalloreg"/>
    <property type="match status" value="1"/>
</dbReference>
<evidence type="ECO:0000259" key="4">
    <source>
        <dbReference type="PROSITE" id="PS50987"/>
    </source>
</evidence>
<dbReference type="KEGG" id="ppi:YSA_00681"/>
<dbReference type="GO" id="GO:0003677">
    <property type="term" value="F:DNA binding"/>
    <property type="evidence" value="ECO:0007669"/>
    <property type="project" value="UniProtKB-KW"/>
</dbReference>
<evidence type="ECO:0000256" key="2">
    <source>
        <dbReference type="ARBA" id="ARBA00023125"/>
    </source>
</evidence>
<dbReference type="PANTHER" id="PTHR43132">
    <property type="entry name" value="ARSENICAL RESISTANCE OPERON REPRESSOR ARSR-RELATED"/>
    <property type="match status" value="1"/>
</dbReference>
<evidence type="ECO:0000256" key="1">
    <source>
        <dbReference type="ARBA" id="ARBA00023015"/>
    </source>
</evidence>
<dbReference type="EMBL" id="CP003588">
    <property type="protein sequence ID" value="AFK67144.1"/>
    <property type="molecule type" value="Genomic_DNA"/>
</dbReference>